<dbReference type="GO" id="GO:0009507">
    <property type="term" value="C:chloroplast"/>
    <property type="evidence" value="ECO:0007669"/>
    <property type="project" value="UniProtKB-SubCell"/>
</dbReference>
<dbReference type="GO" id="GO:0009765">
    <property type="term" value="P:photosynthesis, light harvesting"/>
    <property type="evidence" value="ECO:0007669"/>
    <property type="project" value="InterPro"/>
</dbReference>
<evidence type="ECO:0000256" key="2">
    <source>
        <dbReference type="ARBA" id="ARBA00004229"/>
    </source>
</evidence>
<keyword evidence="6" id="KW-0934">Plastid</keyword>
<evidence type="ECO:0000256" key="3">
    <source>
        <dbReference type="ARBA" id="ARBA00005933"/>
    </source>
</evidence>
<evidence type="ECO:0000313" key="9">
    <source>
        <dbReference type="EMBL" id="CAE0369235.1"/>
    </source>
</evidence>
<feature type="signal peptide" evidence="8">
    <location>
        <begin position="1"/>
        <end position="15"/>
    </location>
</feature>
<evidence type="ECO:0000256" key="7">
    <source>
        <dbReference type="PIRSR" id="PIRSR601344-1"/>
    </source>
</evidence>
<dbReference type="SUPFAM" id="SSF103511">
    <property type="entry name" value="Chlorophyll a-b binding protein"/>
    <property type="match status" value="1"/>
</dbReference>
<accession>A0A6S8DIV7</accession>
<dbReference type="GO" id="GO:0016020">
    <property type="term" value="C:membrane"/>
    <property type="evidence" value="ECO:0007669"/>
    <property type="project" value="InterPro"/>
</dbReference>
<sequence>MYKLIVALCLTTAAAFQAPVTSTRASTSMKAAEDLPGVIAPTGFFDPLSLSSGLSPARLKYYREAELKHGRVAMLAALGFLVGENFHPLFGGDIDVPSYIAFQATPLENFWPIVIAAVGWFEYINIEKFNVPGEGFWTLKPEYENGDLGFDPLGLKPTDAAELSELQTKELQNGRLAMLGIAGMVAQELTTGGKLF</sequence>
<dbReference type="PANTHER" id="PTHR21649">
    <property type="entry name" value="CHLOROPHYLL A/B BINDING PROTEIN"/>
    <property type="match status" value="1"/>
</dbReference>
<feature type="binding site" evidence="7">
    <location>
        <position position="170"/>
    </location>
    <ligand>
        <name>chlorophyll a</name>
        <dbReference type="ChEBI" id="CHEBI:58416"/>
        <label>1</label>
    </ligand>
</feature>
<gene>
    <name evidence="9" type="ORF">ALAG00032_LOCUS9998</name>
    <name evidence="10" type="ORF">ALAG00032_LOCUS9999</name>
</gene>
<feature type="chain" id="PRO_5036393514" description="Plastid light harvesting protein" evidence="8">
    <location>
        <begin position="16"/>
        <end position="196"/>
    </location>
</feature>
<keyword evidence="8" id="KW-0732">Signal</keyword>
<evidence type="ECO:0000256" key="8">
    <source>
        <dbReference type="SAM" id="SignalP"/>
    </source>
</evidence>
<feature type="binding site" evidence="7">
    <location>
        <position position="69"/>
    </location>
    <ligand>
        <name>chlorophyll a</name>
        <dbReference type="ChEBI" id="CHEBI:58416"/>
        <label>1</label>
    </ligand>
</feature>
<dbReference type="InterPro" id="IPR001344">
    <property type="entry name" value="Chloro_AB-bd_pln"/>
</dbReference>
<dbReference type="Pfam" id="PF00504">
    <property type="entry name" value="Chloroa_b-bind"/>
    <property type="match status" value="1"/>
</dbReference>
<feature type="binding site" evidence="7">
    <location>
        <position position="173"/>
    </location>
    <ligand>
        <name>chlorophyll a</name>
        <dbReference type="ChEBI" id="CHEBI:58416"/>
        <label>1</label>
    </ligand>
</feature>
<feature type="binding site" evidence="7">
    <location>
        <position position="187"/>
    </location>
    <ligand>
        <name>chlorophyll a</name>
        <dbReference type="ChEBI" id="CHEBI:58416"/>
        <label>1</label>
    </ligand>
</feature>
<feature type="binding site" evidence="7">
    <location>
        <position position="66"/>
    </location>
    <ligand>
        <name>chlorophyll a</name>
        <dbReference type="ChEBI" id="CHEBI:58416"/>
        <label>1</label>
    </ligand>
</feature>
<keyword evidence="7" id="KW-0157">Chromophore</keyword>
<dbReference type="AlphaFoldDB" id="A0A6S8DIV7"/>
<proteinExistence type="inferred from homology"/>
<dbReference type="EMBL" id="HBIJ01014891">
    <property type="protein sequence ID" value="CAE0369235.1"/>
    <property type="molecule type" value="Transcribed_RNA"/>
</dbReference>
<comment type="similarity">
    <text evidence="3">Belongs to the fucoxanthin chlorophyll protein family.</text>
</comment>
<evidence type="ECO:0000256" key="4">
    <source>
        <dbReference type="ARBA" id="ARBA00022528"/>
    </source>
</evidence>
<feature type="binding site" evidence="7">
    <location>
        <position position="169"/>
    </location>
    <ligand>
        <name>chlorophyll a</name>
        <dbReference type="ChEBI" id="CHEBI:58416"/>
        <label>1</label>
    </ligand>
</feature>
<dbReference type="EMBL" id="HBIJ01014892">
    <property type="protein sequence ID" value="CAE0369236.1"/>
    <property type="molecule type" value="Transcribed_RNA"/>
</dbReference>
<comment type="subcellular location">
    <subcellularLocation>
        <location evidence="2">Plastid</location>
        <location evidence="2">Chloroplast</location>
    </subcellularLocation>
</comment>
<evidence type="ECO:0008006" key="11">
    <source>
        <dbReference type="Google" id="ProtNLM"/>
    </source>
</evidence>
<evidence type="ECO:0000256" key="1">
    <source>
        <dbReference type="ARBA" id="ARBA00004022"/>
    </source>
</evidence>
<evidence type="ECO:0000256" key="6">
    <source>
        <dbReference type="ARBA" id="ARBA00022640"/>
    </source>
</evidence>
<name>A0A6S8DIV7_9STRA</name>
<feature type="binding site" evidence="7">
    <location>
        <position position="175"/>
    </location>
    <ligand>
        <name>chlorophyll a</name>
        <dbReference type="ChEBI" id="CHEBI:58416"/>
        <label>1</label>
    </ligand>
</feature>
<dbReference type="InterPro" id="IPR022796">
    <property type="entry name" value="Chloroa_b-bind"/>
</dbReference>
<keyword evidence="5" id="KW-0602">Photosynthesis</keyword>
<dbReference type="Gene3D" id="1.10.3460.10">
    <property type="entry name" value="Chlorophyll a/b binding protein domain"/>
    <property type="match status" value="1"/>
</dbReference>
<dbReference type="GO" id="GO:0016168">
    <property type="term" value="F:chlorophyll binding"/>
    <property type="evidence" value="ECO:0007669"/>
    <property type="project" value="UniProtKB-KW"/>
</dbReference>
<reference evidence="9" key="1">
    <citation type="submission" date="2021-01" db="EMBL/GenBank/DDBJ databases">
        <authorList>
            <person name="Corre E."/>
            <person name="Pelletier E."/>
            <person name="Niang G."/>
            <person name="Scheremetjew M."/>
            <person name="Finn R."/>
            <person name="Kale V."/>
            <person name="Holt S."/>
            <person name="Cochrane G."/>
            <person name="Meng A."/>
            <person name="Brown T."/>
            <person name="Cohen L."/>
        </authorList>
    </citation>
    <scope>NUCLEOTIDE SEQUENCE</scope>
    <source>
        <strain evidence="9">CCMP1510</strain>
    </source>
</reference>
<keyword evidence="4" id="KW-0150">Chloroplast</keyword>
<evidence type="ECO:0000256" key="5">
    <source>
        <dbReference type="ARBA" id="ARBA00022531"/>
    </source>
</evidence>
<evidence type="ECO:0000313" key="10">
    <source>
        <dbReference type="EMBL" id="CAE0369236.1"/>
    </source>
</evidence>
<keyword evidence="7" id="KW-0148">Chlorophyll</keyword>
<feature type="binding site" description="axial binding residue" evidence="7">
    <location>
        <position position="71"/>
    </location>
    <ligand>
        <name>chlorophyll b</name>
        <dbReference type="ChEBI" id="CHEBI:61721"/>
        <label>1</label>
    </ligand>
    <ligandPart>
        <name>Mg</name>
        <dbReference type="ChEBI" id="CHEBI:25107"/>
    </ligandPart>
</feature>
<protein>
    <recommendedName>
        <fullName evidence="11">Plastid light harvesting protein</fullName>
    </recommendedName>
</protein>
<organism evidence="9">
    <name type="scientific">Aureoumbra lagunensis</name>
    <dbReference type="NCBI Taxonomy" id="44058"/>
    <lineage>
        <taxon>Eukaryota</taxon>
        <taxon>Sar</taxon>
        <taxon>Stramenopiles</taxon>
        <taxon>Ochrophyta</taxon>
        <taxon>Pelagophyceae</taxon>
        <taxon>Pelagomonadales</taxon>
        <taxon>Aureoumbra</taxon>
    </lineage>
</organism>
<comment type="function">
    <text evidence="1">The light-harvesting complex (LHC) functions as a light receptor, it captures and delivers excitation energy to photosystems with which it is closely associated. Energy is transferred from the carotenoid and chlorophyll C (or B) to chlorophyll A and the photosynthetic reaction centers where it is used to synthesize ATP and reducing power.</text>
</comment>
<feature type="binding site" evidence="7">
    <location>
        <position position="51"/>
    </location>
    <ligand>
        <name>chlorophyll a</name>
        <dbReference type="ChEBI" id="CHEBI:58416"/>
        <label>1</label>
    </ligand>
</feature>